<dbReference type="GO" id="GO:0045211">
    <property type="term" value="C:postsynaptic membrane"/>
    <property type="evidence" value="ECO:0007669"/>
    <property type="project" value="TreeGrafter"/>
</dbReference>
<feature type="transmembrane region" description="Helical" evidence="15">
    <location>
        <begin position="53"/>
        <end position="76"/>
    </location>
</feature>
<keyword evidence="7" id="KW-0378">Hydrolase</keyword>
<proteinExistence type="predicted"/>
<dbReference type="GO" id="GO:0019369">
    <property type="term" value="P:arachidonate metabolic process"/>
    <property type="evidence" value="ECO:0007669"/>
    <property type="project" value="TreeGrafter"/>
</dbReference>
<feature type="transmembrane region" description="Helical" evidence="15">
    <location>
        <begin position="20"/>
        <end position="41"/>
    </location>
</feature>
<evidence type="ECO:0000256" key="8">
    <source>
        <dbReference type="ARBA" id="ARBA00022837"/>
    </source>
</evidence>
<evidence type="ECO:0000256" key="3">
    <source>
        <dbReference type="ARBA" id="ARBA00022475"/>
    </source>
</evidence>
<evidence type="ECO:0000256" key="4">
    <source>
        <dbReference type="ARBA" id="ARBA00022553"/>
    </source>
</evidence>
<dbReference type="Gene3D" id="3.40.50.1820">
    <property type="entry name" value="alpha/beta hydrolase"/>
    <property type="match status" value="1"/>
</dbReference>
<evidence type="ECO:0000256" key="11">
    <source>
        <dbReference type="ARBA" id="ARBA00023098"/>
    </source>
</evidence>
<dbReference type="PANTHER" id="PTHR45792:SF8">
    <property type="entry name" value="DIACYLGLYCEROL LIPASE-ALPHA"/>
    <property type="match status" value="1"/>
</dbReference>
<sequence length="683" mass="76834">MPGMVAFGRRWSTGSDDLVVPALFLAVMHLCWIIAFTVIIVKHNDGTKDAQDIILGYILIFLLGVILECMVAFVSVRGSILHTGPRDNVHYLLYCHIVVSLGELGWLVFGIRWLVLHFGGPFKVAFSAIMGVSVFQVCLLFVLVLMLWCTYDSAGKKWVQFTRYEASIKEKRHSQHSRKNWRHRKAMRAYEESWDRRLGTYCCCVKTNNKNRTSMSEIAHLFTEFFRDLDVVPSDVIAGLALLRRFQKQQMFLTIKQDSNPIERYMSGIQITPNTKFLQLDDPSNLHQFQQITHYMRFAMGAYGWPLYMKMNTATGLCRVFPDLRCCTCMRAEQSGEDALVQDNCCQCNVAALKHMTQLTDNDLVYVTNHVDIGETPFYVAIDQKYKNVVICVRGTLSLQDVLTDLKADAELLPLEEEHQNWAAHKGMVQAAVYIRNKVNTDGILKRAFEKAAQNTREGEEEYNLVVVGHSLGAGTAAILAILLQQEYKGLHCYSFSPPGGLLSKECMEATKSFITSIVLGKDVIPRIGLYQLELLTGDLVNVIKCSNDTKWKIIIRALCCGTKSVGKMTLEELQESIQRHAREVNTSSTSPAMFPPGRIILLVRKHHISKRGCCGKNDPSYQALLAENSDFQEVLVSPTMVTDHLPDNVLEALEKCLESVDTTQPSSAEQTKLCVETGTSSA</sequence>
<dbReference type="InterPro" id="IPR029058">
    <property type="entry name" value="AB_hydrolase_fold"/>
</dbReference>
<dbReference type="Pfam" id="PF01764">
    <property type="entry name" value="Lipase_3"/>
    <property type="match status" value="1"/>
</dbReference>
<evidence type="ECO:0000256" key="13">
    <source>
        <dbReference type="ARBA" id="ARBA00024531"/>
    </source>
</evidence>
<keyword evidence="8" id="KW-0106">Calcium</keyword>
<dbReference type="Proteomes" id="UP000828390">
    <property type="component" value="Unassembled WGS sequence"/>
</dbReference>
<evidence type="ECO:0000259" key="16">
    <source>
        <dbReference type="Pfam" id="PF01764"/>
    </source>
</evidence>
<dbReference type="GO" id="GO:0004465">
    <property type="term" value="F:lipoprotein lipase activity"/>
    <property type="evidence" value="ECO:0007669"/>
    <property type="project" value="TreeGrafter"/>
</dbReference>
<evidence type="ECO:0000256" key="5">
    <source>
        <dbReference type="ARBA" id="ARBA00022692"/>
    </source>
</evidence>
<evidence type="ECO:0000256" key="10">
    <source>
        <dbReference type="ARBA" id="ARBA00022989"/>
    </source>
</evidence>
<keyword evidence="5 15" id="KW-0812">Transmembrane</keyword>
<dbReference type="CDD" id="cd00519">
    <property type="entry name" value="Lipase_3"/>
    <property type="match status" value="1"/>
</dbReference>
<dbReference type="GO" id="GO:0005737">
    <property type="term" value="C:cytoplasm"/>
    <property type="evidence" value="ECO:0007669"/>
    <property type="project" value="TreeGrafter"/>
</dbReference>
<keyword evidence="18" id="KW-1185">Reference proteome</keyword>
<dbReference type="GO" id="GO:0032590">
    <property type="term" value="C:dendrite membrane"/>
    <property type="evidence" value="ECO:0007669"/>
    <property type="project" value="TreeGrafter"/>
</dbReference>
<evidence type="ECO:0000256" key="1">
    <source>
        <dbReference type="ARBA" id="ARBA00001913"/>
    </source>
</evidence>
<dbReference type="EMBL" id="JAIWYP010000011">
    <property type="protein sequence ID" value="KAH3738736.1"/>
    <property type="molecule type" value="Genomic_DNA"/>
</dbReference>
<organism evidence="17 18">
    <name type="scientific">Dreissena polymorpha</name>
    <name type="common">Zebra mussel</name>
    <name type="synonym">Mytilus polymorpha</name>
    <dbReference type="NCBI Taxonomy" id="45954"/>
    <lineage>
        <taxon>Eukaryota</taxon>
        <taxon>Metazoa</taxon>
        <taxon>Spiralia</taxon>
        <taxon>Lophotrochozoa</taxon>
        <taxon>Mollusca</taxon>
        <taxon>Bivalvia</taxon>
        <taxon>Autobranchia</taxon>
        <taxon>Heteroconchia</taxon>
        <taxon>Euheterodonta</taxon>
        <taxon>Imparidentia</taxon>
        <taxon>Neoheterodontei</taxon>
        <taxon>Myida</taxon>
        <taxon>Dreissenoidea</taxon>
        <taxon>Dreissenidae</taxon>
        <taxon>Dreissena</taxon>
    </lineage>
</organism>
<dbReference type="GO" id="GO:0046340">
    <property type="term" value="P:diacylglycerol catabolic process"/>
    <property type="evidence" value="ECO:0007669"/>
    <property type="project" value="TreeGrafter"/>
</dbReference>
<dbReference type="EC" id="3.1.1.116" evidence="14"/>
<keyword evidence="10 15" id="KW-1133">Transmembrane helix</keyword>
<reference evidence="17" key="1">
    <citation type="journal article" date="2019" name="bioRxiv">
        <title>The Genome of the Zebra Mussel, Dreissena polymorpha: A Resource for Invasive Species Research.</title>
        <authorList>
            <person name="McCartney M.A."/>
            <person name="Auch B."/>
            <person name="Kono T."/>
            <person name="Mallez S."/>
            <person name="Zhang Y."/>
            <person name="Obille A."/>
            <person name="Becker A."/>
            <person name="Abrahante J.E."/>
            <person name="Garbe J."/>
            <person name="Badalamenti J.P."/>
            <person name="Herman A."/>
            <person name="Mangelson H."/>
            <person name="Liachko I."/>
            <person name="Sullivan S."/>
            <person name="Sone E.D."/>
            <person name="Koren S."/>
            <person name="Silverstein K.A.T."/>
            <person name="Beckman K.B."/>
            <person name="Gohl D.M."/>
        </authorList>
    </citation>
    <scope>NUCLEOTIDE SEQUENCE</scope>
    <source>
        <strain evidence="17">Duluth1</strain>
        <tissue evidence="17">Whole animal</tissue>
    </source>
</reference>
<keyword evidence="9" id="KW-0442">Lipid degradation</keyword>
<evidence type="ECO:0000256" key="14">
    <source>
        <dbReference type="ARBA" id="ARBA00026104"/>
    </source>
</evidence>
<feature type="transmembrane region" description="Helical" evidence="15">
    <location>
        <begin position="124"/>
        <end position="148"/>
    </location>
</feature>
<evidence type="ECO:0000256" key="9">
    <source>
        <dbReference type="ARBA" id="ARBA00022963"/>
    </source>
</evidence>
<evidence type="ECO:0000256" key="12">
    <source>
        <dbReference type="ARBA" id="ARBA00023136"/>
    </source>
</evidence>
<dbReference type="OrthoDB" id="438440at2759"/>
<evidence type="ECO:0000256" key="6">
    <source>
        <dbReference type="ARBA" id="ARBA00022723"/>
    </source>
</evidence>
<keyword evidence="11" id="KW-0443">Lipid metabolism</keyword>
<keyword evidence="4" id="KW-0597">Phosphoprotein</keyword>
<dbReference type="SUPFAM" id="SSF53474">
    <property type="entry name" value="alpha/beta-Hydrolases"/>
    <property type="match status" value="1"/>
</dbReference>
<gene>
    <name evidence="17" type="ORF">DPMN_045378</name>
</gene>
<evidence type="ECO:0000256" key="15">
    <source>
        <dbReference type="SAM" id="Phobius"/>
    </source>
</evidence>
<comment type="caution">
    <text evidence="17">The sequence shown here is derived from an EMBL/GenBank/DDBJ whole genome shotgun (WGS) entry which is preliminary data.</text>
</comment>
<keyword evidence="12 15" id="KW-0472">Membrane</keyword>
<protein>
    <recommendedName>
        <fullName evidence="14">sn-1-specific diacylglycerol lipase</fullName>
        <ecNumber evidence="14">3.1.1.116</ecNumber>
    </recommendedName>
</protein>
<dbReference type="GO" id="GO:0046872">
    <property type="term" value="F:metal ion binding"/>
    <property type="evidence" value="ECO:0007669"/>
    <property type="project" value="UniProtKB-KW"/>
</dbReference>
<evidence type="ECO:0000256" key="7">
    <source>
        <dbReference type="ARBA" id="ARBA00022801"/>
    </source>
</evidence>
<evidence type="ECO:0000256" key="2">
    <source>
        <dbReference type="ARBA" id="ARBA00004651"/>
    </source>
</evidence>
<dbReference type="InterPro" id="IPR052214">
    <property type="entry name" value="DAG_Lipase-Related"/>
</dbReference>
<comment type="catalytic activity">
    <reaction evidence="13">
        <text>a 1,2-diacyl-sn-glycerol + H2O = a 2-acylglycerol + a fatty acid + H(+)</text>
        <dbReference type="Rhea" id="RHEA:33275"/>
        <dbReference type="ChEBI" id="CHEBI:15377"/>
        <dbReference type="ChEBI" id="CHEBI:15378"/>
        <dbReference type="ChEBI" id="CHEBI:17389"/>
        <dbReference type="ChEBI" id="CHEBI:17815"/>
        <dbReference type="ChEBI" id="CHEBI:28868"/>
        <dbReference type="EC" id="3.1.1.116"/>
    </reaction>
    <physiologicalReaction direction="left-to-right" evidence="13">
        <dbReference type="Rhea" id="RHEA:33276"/>
    </physiologicalReaction>
</comment>
<evidence type="ECO:0000313" key="18">
    <source>
        <dbReference type="Proteomes" id="UP000828390"/>
    </source>
</evidence>
<dbReference type="AlphaFoldDB" id="A0A9D4D422"/>
<evidence type="ECO:0000313" key="17">
    <source>
        <dbReference type="EMBL" id="KAH3738736.1"/>
    </source>
</evidence>
<dbReference type="InterPro" id="IPR002921">
    <property type="entry name" value="Fungal_lipase-type"/>
</dbReference>
<reference evidence="17" key="2">
    <citation type="submission" date="2020-11" db="EMBL/GenBank/DDBJ databases">
        <authorList>
            <person name="McCartney M.A."/>
            <person name="Auch B."/>
            <person name="Kono T."/>
            <person name="Mallez S."/>
            <person name="Becker A."/>
            <person name="Gohl D.M."/>
            <person name="Silverstein K.A.T."/>
            <person name="Koren S."/>
            <person name="Bechman K.B."/>
            <person name="Herman A."/>
            <person name="Abrahante J.E."/>
            <person name="Garbe J."/>
        </authorList>
    </citation>
    <scope>NUCLEOTIDE SEQUENCE</scope>
    <source>
        <strain evidence="17">Duluth1</strain>
        <tissue evidence="17">Whole animal</tissue>
    </source>
</reference>
<name>A0A9D4D422_DREPO</name>
<keyword evidence="6" id="KW-0479">Metal-binding</keyword>
<feature type="transmembrane region" description="Helical" evidence="15">
    <location>
        <begin position="91"/>
        <end position="115"/>
    </location>
</feature>
<dbReference type="PANTHER" id="PTHR45792">
    <property type="entry name" value="DIACYLGLYCEROL LIPASE HOMOLOG-RELATED"/>
    <property type="match status" value="1"/>
</dbReference>
<accession>A0A9D4D422</accession>
<comment type="cofactor">
    <cofactor evidence="1">
        <name>Ca(2+)</name>
        <dbReference type="ChEBI" id="CHEBI:29108"/>
    </cofactor>
</comment>
<feature type="domain" description="Fungal lipase-type" evidence="16">
    <location>
        <begin position="390"/>
        <end position="528"/>
    </location>
</feature>
<comment type="subcellular location">
    <subcellularLocation>
        <location evidence="2">Cell membrane</location>
        <topology evidence="2">Multi-pass membrane protein</topology>
    </subcellularLocation>
</comment>
<keyword evidence="3" id="KW-1003">Cell membrane</keyword>